<accession>A0ACB6R5D7</accession>
<proteinExistence type="predicted"/>
<name>A0ACB6R5D7_9PLEO</name>
<sequence>MGQPSPSLDRRVKLKIDFMILPLLSSVYFLAQMGRSDLANAKIAGMDDELNLSPKMYSNVSSIFLVGYITFQLPGTLLLRKIGPPLQFGLAMIAWGLITTCTVKVNSYSGLMVVRTFIGVAEALIQGAVFYLSFWYRYDELATRGAILYSTSALAGSFNGLIAYAIERTLDAKGGWSSWRWIFLIEGILPVAWAFVIISILPSTPETVRLGFKPEEKAAVIQRSRAAHNTGESKIRPKLILKLLLEPQFWMFTLIDCGSHFCDSSLSNFIPAILQGLGYSDVNSQLLAVVVYASAFVGILVACRISDKIKLRGIVISVCSAVAALGYVLLLSLRNNLGRLIATCMLAAGVYPITVLTLSWMAANIPGYTYRASAVAMINVISQCLSISGNQAYQDPPFYRKGMSASLGLICMSGVVAMLTVVYLKRMNQNKLTELDGEKAARLRELSIDEIGSKHPDFFFTY</sequence>
<reference evidence="1" key="1">
    <citation type="journal article" date="2020" name="Stud. Mycol.">
        <title>101 Dothideomycetes genomes: a test case for predicting lifestyles and emergence of pathogens.</title>
        <authorList>
            <person name="Haridas S."/>
            <person name="Albert R."/>
            <person name="Binder M."/>
            <person name="Bloem J."/>
            <person name="Labutti K."/>
            <person name="Salamov A."/>
            <person name="Andreopoulos B."/>
            <person name="Baker S."/>
            <person name="Barry K."/>
            <person name="Bills G."/>
            <person name="Bluhm B."/>
            <person name="Cannon C."/>
            <person name="Castanera R."/>
            <person name="Culley D."/>
            <person name="Daum C."/>
            <person name="Ezra D."/>
            <person name="Gonzalez J."/>
            <person name="Henrissat B."/>
            <person name="Kuo A."/>
            <person name="Liang C."/>
            <person name="Lipzen A."/>
            <person name="Lutzoni F."/>
            <person name="Magnuson J."/>
            <person name="Mondo S."/>
            <person name="Nolan M."/>
            <person name="Ohm R."/>
            <person name="Pangilinan J."/>
            <person name="Park H.-J."/>
            <person name="Ramirez L."/>
            <person name="Alfaro M."/>
            <person name="Sun H."/>
            <person name="Tritt A."/>
            <person name="Yoshinaga Y."/>
            <person name="Zwiers L.-H."/>
            <person name="Turgeon B."/>
            <person name="Goodwin S."/>
            <person name="Spatafora J."/>
            <person name="Crous P."/>
            <person name="Grigoriev I."/>
        </authorList>
    </citation>
    <scope>NUCLEOTIDE SEQUENCE</scope>
    <source>
        <strain evidence="1">ATCC 200398</strain>
    </source>
</reference>
<dbReference type="EMBL" id="MU003498">
    <property type="protein sequence ID" value="KAF2474391.1"/>
    <property type="molecule type" value="Genomic_DNA"/>
</dbReference>
<evidence type="ECO:0000313" key="1">
    <source>
        <dbReference type="EMBL" id="KAF2474391.1"/>
    </source>
</evidence>
<organism evidence="1 2">
    <name type="scientific">Lindgomyces ingoldianus</name>
    <dbReference type="NCBI Taxonomy" id="673940"/>
    <lineage>
        <taxon>Eukaryota</taxon>
        <taxon>Fungi</taxon>
        <taxon>Dikarya</taxon>
        <taxon>Ascomycota</taxon>
        <taxon>Pezizomycotina</taxon>
        <taxon>Dothideomycetes</taxon>
        <taxon>Pleosporomycetidae</taxon>
        <taxon>Pleosporales</taxon>
        <taxon>Lindgomycetaceae</taxon>
        <taxon>Lindgomyces</taxon>
    </lineage>
</organism>
<evidence type="ECO:0000313" key="2">
    <source>
        <dbReference type="Proteomes" id="UP000799755"/>
    </source>
</evidence>
<dbReference type="Proteomes" id="UP000799755">
    <property type="component" value="Unassembled WGS sequence"/>
</dbReference>
<keyword evidence="2" id="KW-1185">Reference proteome</keyword>
<comment type="caution">
    <text evidence="1">The sequence shown here is derived from an EMBL/GenBank/DDBJ whole genome shotgun (WGS) entry which is preliminary data.</text>
</comment>
<protein>
    <submittedName>
        <fullName evidence="1">Pantothenate transporter</fullName>
    </submittedName>
</protein>
<gene>
    <name evidence="1" type="ORF">BDR25DRAFT_215984</name>
</gene>